<proteinExistence type="predicted"/>
<dbReference type="RefSeq" id="XP_030635977.1">
    <property type="nucleotide sequence ID" value="XM_030780117.1"/>
</dbReference>
<evidence type="ECO:0000256" key="6">
    <source>
        <dbReference type="ARBA" id="ARBA00022989"/>
    </source>
</evidence>
<dbReference type="InParanoid" id="A0A6J2VVA0"/>
<dbReference type="InterPro" id="IPR013783">
    <property type="entry name" value="Ig-like_fold"/>
</dbReference>
<organism evidence="13 14">
    <name type="scientific">Chanos chanos</name>
    <name type="common">Milkfish</name>
    <name type="synonym">Mugil chanos</name>
    <dbReference type="NCBI Taxonomy" id="29144"/>
    <lineage>
        <taxon>Eukaryota</taxon>
        <taxon>Metazoa</taxon>
        <taxon>Chordata</taxon>
        <taxon>Craniata</taxon>
        <taxon>Vertebrata</taxon>
        <taxon>Euteleostomi</taxon>
        <taxon>Actinopterygii</taxon>
        <taxon>Neopterygii</taxon>
        <taxon>Teleostei</taxon>
        <taxon>Ostariophysi</taxon>
        <taxon>Gonorynchiformes</taxon>
        <taxon>Chanidae</taxon>
        <taxon>Chanos</taxon>
    </lineage>
</organism>
<feature type="chain" id="PRO_5027091205" evidence="11">
    <location>
        <begin position="23"/>
        <end position="270"/>
    </location>
</feature>
<evidence type="ECO:0000256" key="9">
    <source>
        <dbReference type="ARBA" id="ARBA00023180"/>
    </source>
</evidence>
<evidence type="ECO:0000256" key="10">
    <source>
        <dbReference type="ARBA" id="ARBA00023319"/>
    </source>
</evidence>
<dbReference type="PROSITE" id="PS50835">
    <property type="entry name" value="IG_LIKE"/>
    <property type="match status" value="1"/>
</dbReference>
<keyword evidence="6" id="KW-1133">Transmembrane helix</keyword>
<dbReference type="GeneID" id="115816933"/>
<accession>A0A6J2VVA0</accession>
<keyword evidence="13" id="KW-1185">Reference proteome</keyword>
<comment type="subcellular location">
    <subcellularLocation>
        <location evidence="1">Membrane</location>
        <topology evidence="1">Single-pass type I membrane protein</topology>
    </subcellularLocation>
</comment>
<dbReference type="InterPro" id="IPR003987">
    <property type="entry name" value="ICAM_VCAM_N"/>
</dbReference>
<name>A0A6J2VVA0_CHACN</name>
<evidence type="ECO:0000256" key="3">
    <source>
        <dbReference type="ARBA" id="ARBA00022729"/>
    </source>
</evidence>
<dbReference type="GO" id="GO:0005178">
    <property type="term" value="F:integrin binding"/>
    <property type="evidence" value="ECO:0007669"/>
    <property type="project" value="InterPro"/>
</dbReference>
<dbReference type="PANTHER" id="PTHR13771:SF9">
    <property type="entry name" value="INTERCELLULAR ADHESION MOLECULE 5"/>
    <property type="match status" value="1"/>
</dbReference>
<dbReference type="SUPFAM" id="SSF48726">
    <property type="entry name" value="Immunoglobulin"/>
    <property type="match status" value="1"/>
</dbReference>
<evidence type="ECO:0000313" key="14">
    <source>
        <dbReference type="RefSeq" id="XP_030635977.1"/>
    </source>
</evidence>
<feature type="signal peptide" evidence="11">
    <location>
        <begin position="1"/>
        <end position="22"/>
    </location>
</feature>
<keyword evidence="2" id="KW-0812">Transmembrane</keyword>
<dbReference type="GO" id="GO:0016020">
    <property type="term" value="C:membrane"/>
    <property type="evidence" value="ECO:0007669"/>
    <property type="project" value="UniProtKB-SubCell"/>
</dbReference>
<evidence type="ECO:0000313" key="13">
    <source>
        <dbReference type="Proteomes" id="UP000504632"/>
    </source>
</evidence>
<dbReference type="GO" id="GO:0098609">
    <property type="term" value="P:cell-cell adhesion"/>
    <property type="evidence" value="ECO:0007669"/>
    <property type="project" value="InterPro"/>
</dbReference>
<dbReference type="OrthoDB" id="5843397at2759"/>
<evidence type="ECO:0000256" key="8">
    <source>
        <dbReference type="ARBA" id="ARBA00023157"/>
    </source>
</evidence>
<dbReference type="InterPro" id="IPR047012">
    <property type="entry name" value="ICAM_VCAM"/>
</dbReference>
<evidence type="ECO:0000259" key="12">
    <source>
        <dbReference type="PROSITE" id="PS50835"/>
    </source>
</evidence>
<dbReference type="PRINTS" id="PR01472">
    <property type="entry name" value="ICAMVCAM1"/>
</dbReference>
<keyword evidence="9" id="KW-0325">Glycoprotein</keyword>
<keyword evidence="4" id="KW-0677">Repeat</keyword>
<dbReference type="Proteomes" id="UP000504632">
    <property type="component" value="Chromosome 7"/>
</dbReference>
<keyword evidence="10" id="KW-0393">Immunoglobulin domain</keyword>
<evidence type="ECO:0000256" key="4">
    <source>
        <dbReference type="ARBA" id="ARBA00022737"/>
    </source>
</evidence>
<dbReference type="AlphaFoldDB" id="A0A6J2VVA0"/>
<evidence type="ECO:0000256" key="11">
    <source>
        <dbReference type="SAM" id="SignalP"/>
    </source>
</evidence>
<keyword evidence="7" id="KW-0472">Membrane</keyword>
<gene>
    <name evidence="14" type="primary">LOC115816933</name>
</gene>
<keyword evidence="3 11" id="KW-0732">Signal</keyword>
<sequence>MEMLHFTLFALTFLIYPDKTFTEEDKCEGLYPVFSPSSLVVRYGDPVSATCSVPNTTKTSMQYSGMGLEAKQGATDGLQENVMNLTWSVSSLTEWEEAQGIQCYSQFEEHDQCITNLSVTIYKPPDRVSLRFVSGSGPMVEGNQYQLECEVQSVAPVQSLTVKWFRGKTLLHESNVSQCSVTGHSYEGVTATDRYTITASREDHGVQYKCEAELKLDLPESLKYQSEPISIRISNHGSSTMISGRVTGALILFSLMDWMWMNFVNLHTIL</sequence>
<dbReference type="InterPro" id="IPR007110">
    <property type="entry name" value="Ig-like_dom"/>
</dbReference>
<dbReference type="InterPro" id="IPR036179">
    <property type="entry name" value="Ig-like_dom_sf"/>
</dbReference>
<evidence type="ECO:0000256" key="7">
    <source>
        <dbReference type="ARBA" id="ARBA00023136"/>
    </source>
</evidence>
<keyword evidence="5" id="KW-0130">Cell adhesion</keyword>
<evidence type="ECO:0000256" key="5">
    <source>
        <dbReference type="ARBA" id="ARBA00022889"/>
    </source>
</evidence>
<evidence type="ECO:0000256" key="2">
    <source>
        <dbReference type="ARBA" id="ARBA00022692"/>
    </source>
</evidence>
<dbReference type="PANTHER" id="PTHR13771">
    <property type="entry name" value="INTERCELLULAR ADHESION MOLECULE"/>
    <property type="match status" value="1"/>
</dbReference>
<protein>
    <submittedName>
        <fullName evidence="14">Uncharacterized protein LOC115816933 isoform X1</fullName>
    </submittedName>
</protein>
<evidence type="ECO:0000256" key="1">
    <source>
        <dbReference type="ARBA" id="ARBA00004479"/>
    </source>
</evidence>
<feature type="domain" description="Ig-like" evidence="12">
    <location>
        <begin position="125"/>
        <end position="230"/>
    </location>
</feature>
<reference evidence="14" key="1">
    <citation type="submission" date="2025-08" db="UniProtKB">
        <authorList>
            <consortium name="RefSeq"/>
        </authorList>
    </citation>
    <scope>IDENTIFICATION</scope>
</reference>
<dbReference type="Gene3D" id="2.60.40.10">
    <property type="entry name" value="Immunoglobulins"/>
    <property type="match status" value="2"/>
</dbReference>
<keyword evidence="8" id="KW-1015">Disulfide bond</keyword>